<gene>
    <name evidence="1" type="ORF">UFOVP765_18</name>
</gene>
<protein>
    <submittedName>
        <fullName evidence="1">Uncharacterized protein</fullName>
    </submittedName>
</protein>
<proteinExistence type="predicted"/>
<organism evidence="1">
    <name type="scientific">uncultured Caudovirales phage</name>
    <dbReference type="NCBI Taxonomy" id="2100421"/>
    <lineage>
        <taxon>Viruses</taxon>
        <taxon>Duplodnaviria</taxon>
        <taxon>Heunggongvirae</taxon>
        <taxon>Uroviricota</taxon>
        <taxon>Caudoviricetes</taxon>
        <taxon>Peduoviridae</taxon>
        <taxon>Maltschvirus</taxon>
        <taxon>Maltschvirus maltsch</taxon>
    </lineage>
</organism>
<reference evidence="1" key="1">
    <citation type="submission" date="2020-04" db="EMBL/GenBank/DDBJ databases">
        <authorList>
            <person name="Chiriac C."/>
            <person name="Salcher M."/>
            <person name="Ghai R."/>
            <person name="Kavagutti S V."/>
        </authorList>
    </citation>
    <scope>NUCLEOTIDE SEQUENCE</scope>
</reference>
<dbReference type="EMBL" id="LR796703">
    <property type="protein sequence ID" value="CAB4160523.1"/>
    <property type="molecule type" value="Genomic_DNA"/>
</dbReference>
<sequence>MAAGDSALSVCSDSLLMLGAKPIASFTEGTDEASICDRLYPDIRDQALSTYPWSFSFKKVQCARLVTTPVTEYKYEYQLPSDRINSPRAVYDANEVGSPVRNAYRIMGDKVLTDYEEVWVDYQYSVPESSMPTYFVQLLKYILAWHLSVPITDQTEKAGYWQTVAVGTPGENGRGGYMRQAMNIDGQGQPVNAIQDFSLINVRY</sequence>
<name>A0A6J5NNS8_9CAUD</name>
<accession>A0A6J5NNS8</accession>
<evidence type="ECO:0000313" key="1">
    <source>
        <dbReference type="EMBL" id="CAB4160523.1"/>
    </source>
</evidence>